<dbReference type="EnsemblPlants" id="MELO3C031392.2.1">
    <property type="protein sequence ID" value="MELO3C031392.2.1"/>
    <property type="gene ID" value="MELO3C031392.2"/>
</dbReference>
<feature type="region of interest" description="Disordered" evidence="1">
    <location>
        <begin position="37"/>
        <end position="65"/>
    </location>
</feature>
<accession>A0A9I9EB80</accession>
<sequence>MKLAKSQHQRYGPSLPLPSGTVCSKKYPLLRKPFHVKNPTFLNLPKHRKDQQGRRVDQKTKERAT</sequence>
<feature type="region of interest" description="Disordered" evidence="1">
    <location>
        <begin position="1"/>
        <end position="22"/>
    </location>
</feature>
<evidence type="ECO:0000256" key="1">
    <source>
        <dbReference type="SAM" id="MobiDB-lite"/>
    </source>
</evidence>
<dbReference type="Gramene" id="MELO3C031392.2.1">
    <property type="protein sequence ID" value="MELO3C031392.2.1"/>
    <property type="gene ID" value="MELO3C031392.2"/>
</dbReference>
<dbReference type="AlphaFoldDB" id="A0A9I9EB80"/>
<protein>
    <submittedName>
        <fullName evidence="2">Uncharacterized protein</fullName>
    </submittedName>
</protein>
<reference evidence="2" key="1">
    <citation type="submission" date="2023-03" db="UniProtKB">
        <authorList>
            <consortium name="EnsemblPlants"/>
        </authorList>
    </citation>
    <scope>IDENTIFICATION</scope>
</reference>
<organism evidence="2">
    <name type="scientific">Cucumis melo</name>
    <name type="common">Muskmelon</name>
    <dbReference type="NCBI Taxonomy" id="3656"/>
    <lineage>
        <taxon>Eukaryota</taxon>
        <taxon>Viridiplantae</taxon>
        <taxon>Streptophyta</taxon>
        <taxon>Embryophyta</taxon>
        <taxon>Tracheophyta</taxon>
        <taxon>Spermatophyta</taxon>
        <taxon>Magnoliopsida</taxon>
        <taxon>eudicotyledons</taxon>
        <taxon>Gunneridae</taxon>
        <taxon>Pentapetalae</taxon>
        <taxon>rosids</taxon>
        <taxon>fabids</taxon>
        <taxon>Cucurbitales</taxon>
        <taxon>Cucurbitaceae</taxon>
        <taxon>Benincaseae</taxon>
        <taxon>Cucumis</taxon>
    </lineage>
</organism>
<evidence type="ECO:0000313" key="2">
    <source>
        <dbReference type="EnsemblPlants" id="MELO3C031392.2.1"/>
    </source>
</evidence>
<name>A0A9I9EB80_CUCME</name>
<feature type="compositionally biased region" description="Basic and acidic residues" evidence="1">
    <location>
        <begin position="50"/>
        <end position="65"/>
    </location>
</feature>
<proteinExistence type="predicted"/>